<name>A0A941EKN5_9ACTN</name>
<evidence type="ECO:0000259" key="1">
    <source>
        <dbReference type="Pfam" id="PF17844"/>
    </source>
</evidence>
<keyword evidence="3" id="KW-1185">Reference proteome</keyword>
<sequence length="93" mass="9786">MDKEFAAAVRESVRAFAAKIPGRSVELRVPPYVAVQCVPGPRHTRGTPPNIVETDAATWLALADGSLGWAEAVADGRISASGPRSDLSGYLPL</sequence>
<proteinExistence type="predicted"/>
<evidence type="ECO:0000313" key="2">
    <source>
        <dbReference type="EMBL" id="MBR7833357.1"/>
    </source>
</evidence>
<dbReference type="InterPro" id="IPR036527">
    <property type="entry name" value="SCP2_sterol-bd_dom_sf"/>
</dbReference>
<comment type="caution">
    <text evidence="2">The sequence shown here is derived from an EMBL/GenBank/DDBJ whole genome shotgun (WGS) entry which is preliminary data.</text>
</comment>
<dbReference type="SUPFAM" id="SSF55718">
    <property type="entry name" value="SCP-like"/>
    <property type="match status" value="1"/>
</dbReference>
<accession>A0A941EKN5</accession>
<dbReference type="InterPro" id="IPR041629">
    <property type="entry name" value="SCP_3"/>
</dbReference>
<gene>
    <name evidence="2" type="ORF">KDL01_08775</name>
</gene>
<dbReference type="Pfam" id="PF17844">
    <property type="entry name" value="SCP_3"/>
    <property type="match status" value="1"/>
</dbReference>
<dbReference type="Proteomes" id="UP000675781">
    <property type="component" value="Unassembled WGS sequence"/>
</dbReference>
<dbReference type="Gene3D" id="3.30.1050.40">
    <property type="match status" value="1"/>
</dbReference>
<organism evidence="2 3">
    <name type="scientific">Actinospica durhamensis</name>
    <dbReference type="NCBI Taxonomy" id="1508375"/>
    <lineage>
        <taxon>Bacteria</taxon>
        <taxon>Bacillati</taxon>
        <taxon>Actinomycetota</taxon>
        <taxon>Actinomycetes</taxon>
        <taxon>Catenulisporales</taxon>
        <taxon>Actinospicaceae</taxon>
        <taxon>Actinospica</taxon>
    </lineage>
</organism>
<dbReference type="EMBL" id="JAGSOG010000028">
    <property type="protein sequence ID" value="MBR7833357.1"/>
    <property type="molecule type" value="Genomic_DNA"/>
</dbReference>
<feature type="domain" description="Bacterial SCP orthologue" evidence="1">
    <location>
        <begin position="4"/>
        <end position="93"/>
    </location>
</feature>
<evidence type="ECO:0000313" key="3">
    <source>
        <dbReference type="Proteomes" id="UP000675781"/>
    </source>
</evidence>
<reference evidence="2" key="1">
    <citation type="submission" date="2021-04" db="EMBL/GenBank/DDBJ databases">
        <title>Genome based classification of Actinospica acidithermotolerans sp. nov., an actinobacterium isolated from an Indonesian hot spring.</title>
        <authorList>
            <person name="Kusuma A.B."/>
            <person name="Putra K.E."/>
            <person name="Nafisah S."/>
            <person name="Loh J."/>
            <person name="Nouioui I."/>
            <person name="Goodfellow M."/>
        </authorList>
    </citation>
    <scope>NUCLEOTIDE SEQUENCE</scope>
    <source>
        <strain evidence="2">CSCA 57</strain>
    </source>
</reference>
<protein>
    <recommendedName>
        <fullName evidence="1">Bacterial SCP orthologue domain-containing protein</fullName>
    </recommendedName>
</protein>
<dbReference type="AlphaFoldDB" id="A0A941EKN5"/>